<feature type="transmembrane region" description="Helical" evidence="2">
    <location>
        <begin position="61"/>
        <end position="88"/>
    </location>
</feature>
<protein>
    <submittedName>
        <fullName evidence="3">DMT family transporter</fullName>
    </submittedName>
</protein>
<evidence type="ECO:0000256" key="1">
    <source>
        <dbReference type="SAM" id="MobiDB-lite"/>
    </source>
</evidence>
<dbReference type="RefSeq" id="WP_269954710.1">
    <property type="nucleotide sequence ID" value="NZ_JAKMUV010000003.1"/>
</dbReference>
<dbReference type="PANTHER" id="PTHR40761:SF1">
    <property type="entry name" value="CONSERVED INTEGRAL MEMBRANE ALANINE VALINE AND LEUCINE RICH PROTEIN-RELATED"/>
    <property type="match status" value="1"/>
</dbReference>
<comment type="caution">
    <text evidence="3">The sequence shown here is derived from an EMBL/GenBank/DDBJ whole genome shotgun (WGS) entry which is preliminary data.</text>
</comment>
<dbReference type="EMBL" id="JAKMUV010000003">
    <property type="protein sequence ID" value="MCZ9304615.1"/>
    <property type="molecule type" value="Genomic_DNA"/>
</dbReference>
<dbReference type="Proteomes" id="UP001146505">
    <property type="component" value="Unassembled WGS sequence"/>
</dbReference>
<dbReference type="PANTHER" id="PTHR40761">
    <property type="entry name" value="CONSERVED INTEGRAL MEMBRANE ALANINE VALINE AND LEUCINE RICH PROTEIN-RELATED"/>
    <property type="match status" value="1"/>
</dbReference>
<keyword evidence="2" id="KW-0472">Membrane</keyword>
<feature type="transmembrane region" description="Helical" evidence="2">
    <location>
        <begin position="190"/>
        <end position="214"/>
    </location>
</feature>
<evidence type="ECO:0000256" key="2">
    <source>
        <dbReference type="SAM" id="Phobius"/>
    </source>
</evidence>
<dbReference type="AlphaFoldDB" id="A0A9X3M7S8"/>
<name>A0A9X3M7S8_9CORY</name>
<organism evidence="3 4">
    <name type="scientific">Corynebacterium macclintockiae</name>
    <dbReference type="NCBI Taxonomy" id="2913501"/>
    <lineage>
        <taxon>Bacteria</taxon>
        <taxon>Bacillati</taxon>
        <taxon>Actinomycetota</taxon>
        <taxon>Actinomycetes</taxon>
        <taxon>Mycobacteriales</taxon>
        <taxon>Corynebacteriaceae</taxon>
        <taxon>Corynebacterium</taxon>
    </lineage>
</organism>
<dbReference type="NCBIfam" id="NF038012">
    <property type="entry name" value="DMT_1"/>
    <property type="match status" value="1"/>
</dbReference>
<keyword evidence="4" id="KW-1185">Reference proteome</keyword>
<dbReference type="GeneID" id="301812608"/>
<feature type="transmembrane region" description="Helical" evidence="2">
    <location>
        <begin position="100"/>
        <end position="120"/>
    </location>
</feature>
<evidence type="ECO:0000313" key="4">
    <source>
        <dbReference type="Proteomes" id="UP001146505"/>
    </source>
</evidence>
<feature type="transmembrane region" description="Helical" evidence="2">
    <location>
        <begin position="132"/>
        <end position="152"/>
    </location>
</feature>
<keyword evidence="2" id="KW-0812">Transmembrane</keyword>
<gene>
    <name evidence="3" type="ORF">L8U58_03550</name>
</gene>
<proteinExistence type="predicted"/>
<accession>A0A9X3M7S8</accession>
<sequence length="312" mass="32414">MLENNAVAVVFALGSALTIAWGTVVRHRIAVASGENRSGAIWDAIKQPTWWVGVASALFGYLLQIVALAFGTLLVVQPILVLSLMFTLPLSAKYDGRRISASETAWAGLLTAAVAILVVRGNPAPGHREPDLSVWLVCLGIGAVILLAFFVYALQQAAALRALVLGSITGAIMGYVAVLSKAVVDVFSDAGTAALLASWELWTLIAFAAIGTAVQQASFNAGPLKNSLPAMTVVEPLVAFVLGYIVLGEKFQIEGWEYAYMAAAIAVMTISTVILSRKSIDEEEASAAGGANHTDTEAAPNAGATGAETAAS</sequence>
<keyword evidence="2" id="KW-1133">Transmembrane helix</keyword>
<feature type="transmembrane region" description="Helical" evidence="2">
    <location>
        <begin position="226"/>
        <end position="246"/>
    </location>
</feature>
<feature type="region of interest" description="Disordered" evidence="1">
    <location>
        <begin position="285"/>
        <end position="312"/>
    </location>
</feature>
<evidence type="ECO:0000313" key="3">
    <source>
        <dbReference type="EMBL" id="MCZ9304615.1"/>
    </source>
</evidence>
<feature type="transmembrane region" description="Helical" evidence="2">
    <location>
        <begin position="258"/>
        <end position="276"/>
    </location>
</feature>
<feature type="transmembrane region" description="Helical" evidence="2">
    <location>
        <begin position="159"/>
        <end position="178"/>
    </location>
</feature>
<reference evidence="3" key="1">
    <citation type="submission" date="2022-02" db="EMBL/GenBank/DDBJ databases">
        <title>Corynebacterium sp. from urogenital microbiome.</title>
        <authorList>
            <person name="Cappelli E.A."/>
            <person name="Ribeiro T.G."/>
            <person name="Peixe L."/>
        </authorList>
    </citation>
    <scope>NUCLEOTIDE SEQUENCE</scope>
    <source>
        <strain evidence="3">C9Ua_112</strain>
    </source>
</reference>